<sequence length="264" mass="27877">MDVAIVGAGRVGTALATRLSAAGHNIVHRITRDSSSLLVDAPTCQLIVLSVPDPQLSDVVTALAPHVKRGHIVLHTSGAHGLDILDPIETTGAIVLAMHPIMTFVGGPEDASNLEGCYWGVTTTDELSDTIAELLVAELGGQMIRVSNNKRVAYHAALAYASNYTATVLSDARAQLADALQGSEDAAARVLRPLVEASIRNVLEAGPDAITGPAARDDVAMVQRHMGAIDDAGRRQAYRELARRTAELTGAHDVELWAHTGEQH</sequence>
<protein>
    <submittedName>
        <fullName evidence="3">Ketopantoate reductase PanE/ApbA</fullName>
    </submittedName>
</protein>
<dbReference type="InterPro" id="IPR018931">
    <property type="entry name" value="DUF2520"/>
</dbReference>
<name>L1M9A8_9CORY</name>
<feature type="domain" description="Putative oxidoreductase/dehydrogenase Rossmann-like" evidence="1">
    <location>
        <begin position="2"/>
        <end position="100"/>
    </location>
</feature>
<dbReference type="PATRIC" id="fig|1035195.3.peg.2301"/>
<dbReference type="InterPro" id="IPR008927">
    <property type="entry name" value="6-PGluconate_DH-like_C_sf"/>
</dbReference>
<dbReference type="SUPFAM" id="SSF51735">
    <property type="entry name" value="NAD(P)-binding Rossmann-fold domains"/>
    <property type="match status" value="1"/>
</dbReference>
<evidence type="ECO:0000313" key="4">
    <source>
        <dbReference type="Proteomes" id="UP000010445"/>
    </source>
</evidence>
<evidence type="ECO:0000313" key="3">
    <source>
        <dbReference type="EMBL" id="EKX87798.1"/>
    </source>
</evidence>
<gene>
    <name evidence="3" type="ORF">HMPREF9997_02575</name>
</gene>
<dbReference type="InterPro" id="IPR036291">
    <property type="entry name" value="NAD(P)-bd_dom_sf"/>
</dbReference>
<comment type="caution">
    <text evidence="3">The sequence shown here is derived from an EMBL/GenBank/DDBJ whole genome shotgun (WGS) entry which is preliminary data.</text>
</comment>
<dbReference type="Gene3D" id="1.10.1040.40">
    <property type="match status" value="1"/>
</dbReference>
<dbReference type="AlphaFoldDB" id="L1M9A8"/>
<accession>L1M9A8</accession>
<dbReference type="PANTHER" id="PTHR40459:SF1">
    <property type="entry name" value="CONSERVED HYPOTHETICAL ALANINE AND LEUCINE RICH PROTEIN"/>
    <property type="match status" value="1"/>
</dbReference>
<dbReference type="Gene3D" id="3.40.50.720">
    <property type="entry name" value="NAD(P)-binding Rossmann-like Domain"/>
    <property type="match status" value="1"/>
</dbReference>
<dbReference type="EMBL" id="AMEM01000041">
    <property type="protein sequence ID" value="EKX87798.1"/>
    <property type="molecule type" value="Genomic_DNA"/>
</dbReference>
<feature type="domain" description="DUF2520" evidence="2">
    <location>
        <begin position="117"/>
        <end position="245"/>
    </location>
</feature>
<dbReference type="Pfam" id="PF10728">
    <property type="entry name" value="DUF2520"/>
    <property type="match status" value="1"/>
</dbReference>
<dbReference type="PANTHER" id="PTHR40459">
    <property type="entry name" value="CONSERVED HYPOTHETICAL ALANINE AND LEUCINE RICH PROTEIN"/>
    <property type="match status" value="1"/>
</dbReference>
<proteinExistence type="predicted"/>
<dbReference type="HOGENOM" id="CLU_055635_0_0_11"/>
<evidence type="ECO:0000259" key="2">
    <source>
        <dbReference type="Pfam" id="PF10728"/>
    </source>
</evidence>
<organism evidence="3 4">
    <name type="scientific">Corynebacterium durum F0235</name>
    <dbReference type="NCBI Taxonomy" id="1035195"/>
    <lineage>
        <taxon>Bacteria</taxon>
        <taxon>Bacillati</taxon>
        <taxon>Actinomycetota</taxon>
        <taxon>Actinomycetes</taxon>
        <taxon>Mycobacteriales</taxon>
        <taxon>Corynebacteriaceae</taxon>
        <taxon>Corynebacterium</taxon>
    </lineage>
</organism>
<evidence type="ECO:0000259" key="1">
    <source>
        <dbReference type="Pfam" id="PF10727"/>
    </source>
</evidence>
<dbReference type="eggNOG" id="COG5495">
    <property type="taxonomic scope" value="Bacteria"/>
</dbReference>
<dbReference type="Pfam" id="PF10727">
    <property type="entry name" value="Rossmann-like"/>
    <property type="match status" value="1"/>
</dbReference>
<dbReference type="InterPro" id="IPR019665">
    <property type="entry name" value="OxRdtase/DH_put_Rossmann_dom"/>
</dbReference>
<dbReference type="STRING" id="1035195.HMPREF9997_02575"/>
<keyword evidence="4" id="KW-1185">Reference proteome</keyword>
<dbReference type="Proteomes" id="UP000010445">
    <property type="component" value="Unassembled WGS sequence"/>
</dbReference>
<reference evidence="3 4" key="1">
    <citation type="submission" date="2012-05" db="EMBL/GenBank/DDBJ databases">
        <authorList>
            <person name="Weinstock G."/>
            <person name="Sodergren E."/>
            <person name="Lobos E.A."/>
            <person name="Fulton L."/>
            <person name="Fulton R."/>
            <person name="Courtney L."/>
            <person name="Fronick C."/>
            <person name="O'Laughlin M."/>
            <person name="Godfrey J."/>
            <person name="Wilson R.M."/>
            <person name="Miner T."/>
            <person name="Farmer C."/>
            <person name="Delehaunty K."/>
            <person name="Cordes M."/>
            <person name="Minx P."/>
            <person name="Tomlinson C."/>
            <person name="Chen J."/>
            <person name="Wollam A."/>
            <person name="Pepin K.H."/>
            <person name="Bhonagiri V."/>
            <person name="Zhang X."/>
            <person name="Suruliraj S."/>
            <person name="Warren W."/>
            <person name="Mitreva M."/>
            <person name="Mardis E.R."/>
            <person name="Wilson R.K."/>
        </authorList>
    </citation>
    <scope>NUCLEOTIDE SEQUENCE [LARGE SCALE GENOMIC DNA]</scope>
    <source>
        <strain evidence="3 4">F0235</strain>
    </source>
</reference>
<dbReference type="SUPFAM" id="SSF48179">
    <property type="entry name" value="6-phosphogluconate dehydrogenase C-terminal domain-like"/>
    <property type="match status" value="1"/>
</dbReference>